<proteinExistence type="predicted"/>
<evidence type="ECO:0000313" key="1">
    <source>
        <dbReference type="EMBL" id="KAJ5315033.1"/>
    </source>
</evidence>
<accession>A0A9W9L775</accession>
<dbReference type="InterPro" id="IPR043047">
    <property type="entry name" value="Hri1_N_sf"/>
</dbReference>
<dbReference type="Proteomes" id="UP001147746">
    <property type="component" value="Unassembled WGS sequence"/>
</dbReference>
<sequence>MANPDLIVPTTCRLSTRLSIQWLPEPVGEETTDTLVMSVNGWYLDLRMKKTGGMDWAIAGQRIVESQHPVKVSFTHELDSHNAFESADCGTFEPLSPGVDKETGSMANYDLPGAPEMEYVEIWKELSFREGPEGPLKGISWVLESDDEVVEEEGEVLVTKTFLGRIWGTYLALQQTQLHRRQKDSSGNWIVSKSGHDVSAKREEWASGWSTTVVYGEAGELLPSMTEIEGQENGPWTVPGEKVTVEGKKYIVRAFEEIQ</sequence>
<gene>
    <name evidence="1" type="ORF">N7476_005340</name>
</gene>
<reference evidence="1" key="1">
    <citation type="submission" date="2022-12" db="EMBL/GenBank/DDBJ databases">
        <authorList>
            <person name="Petersen C."/>
        </authorList>
    </citation>
    <scope>NUCLEOTIDE SEQUENCE</scope>
    <source>
        <strain evidence="1">IBT 21472</strain>
    </source>
</reference>
<comment type="caution">
    <text evidence="1">The sequence shown here is derived from an EMBL/GenBank/DDBJ whole genome shotgun (WGS) entry which is preliminary data.</text>
</comment>
<reference evidence="1" key="2">
    <citation type="journal article" date="2023" name="IMA Fungus">
        <title>Comparative genomic study of the Penicillium genus elucidates a diverse pangenome and 15 lateral gene transfer events.</title>
        <authorList>
            <person name="Petersen C."/>
            <person name="Sorensen T."/>
            <person name="Nielsen M.R."/>
            <person name="Sondergaard T.E."/>
            <person name="Sorensen J.L."/>
            <person name="Fitzpatrick D.A."/>
            <person name="Frisvad J.C."/>
            <person name="Nielsen K.L."/>
        </authorList>
    </citation>
    <scope>NUCLEOTIDE SEQUENCE</scope>
    <source>
        <strain evidence="1">IBT 21472</strain>
    </source>
</reference>
<evidence type="ECO:0000313" key="2">
    <source>
        <dbReference type="Proteomes" id="UP001147746"/>
    </source>
</evidence>
<dbReference type="InterPro" id="IPR031818">
    <property type="entry name" value="Hri1"/>
</dbReference>
<dbReference type="Gene3D" id="2.40.128.320">
    <property type="entry name" value="Protein HRI1, N-terminal domain"/>
    <property type="match status" value="1"/>
</dbReference>
<protein>
    <recommendedName>
        <fullName evidence="3">Protein HRI1</fullName>
    </recommendedName>
</protein>
<keyword evidence="2" id="KW-1185">Reference proteome</keyword>
<dbReference type="Pfam" id="PF16815">
    <property type="entry name" value="HRI1"/>
    <property type="match status" value="1"/>
</dbReference>
<dbReference type="EMBL" id="JAPZBO010000005">
    <property type="protein sequence ID" value="KAJ5315033.1"/>
    <property type="molecule type" value="Genomic_DNA"/>
</dbReference>
<evidence type="ECO:0008006" key="3">
    <source>
        <dbReference type="Google" id="ProtNLM"/>
    </source>
</evidence>
<organism evidence="1 2">
    <name type="scientific">Penicillium atrosanguineum</name>
    <dbReference type="NCBI Taxonomy" id="1132637"/>
    <lineage>
        <taxon>Eukaryota</taxon>
        <taxon>Fungi</taxon>
        <taxon>Dikarya</taxon>
        <taxon>Ascomycota</taxon>
        <taxon>Pezizomycotina</taxon>
        <taxon>Eurotiomycetes</taxon>
        <taxon>Eurotiomycetidae</taxon>
        <taxon>Eurotiales</taxon>
        <taxon>Aspergillaceae</taxon>
        <taxon>Penicillium</taxon>
    </lineage>
</organism>
<dbReference type="AlphaFoldDB" id="A0A9W9L775"/>
<name>A0A9W9L775_9EURO</name>